<dbReference type="SUPFAM" id="SSF48371">
    <property type="entry name" value="ARM repeat"/>
    <property type="match status" value="1"/>
</dbReference>
<sequence length="313" mass="33402">MLLVCVTTLVSLPVAAGPIEDAEPRAVQILLDSARSEDPLLRSHAIEAAKAMPDRALPMVTLALDDENPGVRYAALATAGRLQLEALGPQAATMARDITQPDYVKAAALFAAARCGEEVDLGRLAAMLWDDNIGTRSNAAMLFGWMEDPQVIPVLLDASEAPMDRARPIERELVRLQITESLLNLGHDDSLKALRGAAYSSHDEVRILATLMLGKALDRGMEGNLIGFLAKNPIELRLAAAESLARMGSLEGLPVIFEAAQHPVATVRSQAAFALAQADSDPEAVGQLVGLMDDPNDRVRISAAAAILESLHR</sequence>
<evidence type="ECO:0000313" key="2">
    <source>
        <dbReference type="Proteomes" id="UP000541810"/>
    </source>
</evidence>
<reference evidence="1 2" key="1">
    <citation type="submission" date="2020-08" db="EMBL/GenBank/DDBJ databases">
        <title>Genomic Encyclopedia of Type Strains, Phase IV (KMG-IV): sequencing the most valuable type-strain genomes for metagenomic binning, comparative biology and taxonomic classification.</title>
        <authorList>
            <person name="Goeker M."/>
        </authorList>
    </citation>
    <scope>NUCLEOTIDE SEQUENCE [LARGE SCALE GENOMIC DNA]</scope>
    <source>
        <strain evidence="1 2">DSM 103725</strain>
    </source>
</reference>
<dbReference type="Pfam" id="PF13646">
    <property type="entry name" value="HEAT_2"/>
    <property type="match status" value="2"/>
</dbReference>
<dbReference type="InterPro" id="IPR004155">
    <property type="entry name" value="PBS_lyase_HEAT"/>
</dbReference>
<dbReference type="AlphaFoldDB" id="A0A7X0H8V7"/>
<name>A0A7X0H8V7_9BACT</name>
<dbReference type="SMART" id="SM00567">
    <property type="entry name" value="EZ_HEAT"/>
    <property type="match status" value="7"/>
</dbReference>
<organism evidence="1 2">
    <name type="scientific">Algisphaera agarilytica</name>
    <dbReference type="NCBI Taxonomy" id="1385975"/>
    <lineage>
        <taxon>Bacteria</taxon>
        <taxon>Pseudomonadati</taxon>
        <taxon>Planctomycetota</taxon>
        <taxon>Phycisphaerae</taxon>
        <taxon>Phycisphaerales</taxon>
        <taxon>Phycisphaeraceae</taxon>
        <taxon>Algisphaera</taxon>
    </lineage>
</organism>
<dbReference type="Gene3D" id="1.25.10.10">
    <property type="entry name" value="Leucine-rich Repeat Variant"/>
    <property type="match status" value="3"/>
</dbReference>
<accession>A0A7X0H8V7</accession>
<gene>
    <name evidence="1" type="ORF">HNQ40_003214</name>
</gene>
<protein>
    <submittedName>
        <fullName evidence="1">HEAT repeat protein</fullName>
    </submittedName>
</protein>
<dbReference type="EMBL" id="JACHGY010000001">
    <property type="protein sequence ID" value="MBB6431408.1"/>
    <property type="molecule type" value="Genomic_DNA"/>
</dbReference>
<dbReference type="InterPro" id="IPR011989">
    <property type="entry name" value="ARM-like"/>
</dbReference>
<dbReference type="PANTHER" id="PTHR12697">
    <property type="entry name" value="PBS LYASE HEAT-LIKE PROTEIN"/>
    <property type="match status" value="1"/>
</dbReference>
<dbReference type="PANTHER" id="PTHR12697:SF5">
    <property type="entry name" value="DEOXYHYPUSINE HYDROXYLASE"/>
    <property type="match status" value="1"/>
</dbReference>
<keyword evidence="2" id="KW-1185">Reference proteome</keyword>
<dbReference type="Proteomes" id="UP000541810">
    <property type="component" value="Unassembled WGS sequence"/>
</dbReference>
<comment type="caution">
    <text evidence="1">The sequence shown here is derived from an EMBL/GenBank/DDBJ whole genome shotgun (WGS) entry which is preliminary data.</text>
</comment>
<dbReference type="InterPro" id="IPR016024">
    <property type="entry name" value="ARM-type_fold"/>
</dbReference>
<evidence type="ECO:0000313" key="1">
    <source>
        <dbReference type="EMBL" id="MBB6431408.1"/>
    </source>
</evidence>
<dbReference type="GO" id="GO:0016491">
    <property type="term" value="F:oxidoreductase activity"/>
    <property type="evidence" value="ECO:0007669"/>
    <property type="project" value="TreeGrafter"/>
</dbReference>
<proteinExistence type="predicted"/>